<protein>
    <submittedName>
        <fullName evidence="1">Uncharacterized protein</fullName>
    </submittedName>
</protein>
<evidence type="ECO:0000313" key="2">
    <source>
        <dbReference type="Proteomes" id="UP001206595"/>
    </source>
</evidence>
<dbReference type="GeneID" id="75918078"/>
<dbReference type="AlphaFoldDB" id="A0AAD5H9G7"/>
<organism evidence="1 2">
    <name type="scientific">Umbelopsis ramanniana AG</name>
    <dbReference type="NCBI Taxonomy" id="1314678"/>
    <lineage>
        <taxon>Eukaryota</taxon>
        <taxon>Fungi</taxon>
        <taxon>Fungi incertae sedis</taxon>
        <taxon>Mucoromycota</taxon>
        <taxon>Mucoromycotina</taxon>
        <taxon>Umbelopsidomycetes</taxon>
        <taxon>Umbelopsidales</taxon>
        <taxon>Umbelopsidaceae</taxon>
        <taxon>Umbelopsis</taxon>
    </lineage>
</organism>
<accession>A0AAD5H9G7</accession>
<keyword evidence="2" id="KW-1185">Reference proteome</keyword>
<reference evidence="1" key="2">
    <citation type="journal article" date="2022" name="Proc. Natl. Acad. Sci. U.S.A.">
        <title>Diploid-dominant life cycles characterize the early evolution of Fungi.</title>
        <authorList>
            <person name="Amses K.R."/>
            <person name="Simmons D.R."/>
            <person name="Longcore J.E."/>
            <person name="Mondo S.J."/>
            <person name="Seto K."/>
            <person name="Jeronimo G.H."/>
            <person name="Bonds A.E."/>
            <person name="Quandt C.A."/>
            <person name="Davis W.J."/>
            <person name="Chang Y."/>
            <person name="Federici B.A."/>
            <person name="Kuo A."/>
            <person name="LaButti K."/>
            <person name="Pangilinan J."/>
            <person name="Andreopoulos W."/>
            <person name="Tritt A."/>
            <person name="Riley R."/>
            <person name="Hundley H."/>
            <person name="Johnson J."/>
            <person name="Lipzen A."/>
            <person name="Barry K."/>
            <person name="Lang B.F."/>
            <person name="Cuomo C.A."/>
            <person name="Buchler N.E."/>
            <person name="Grigoriev I.V."/>
            <person name="Spatafora J.W."/>
            <person name="Stajich J.E."/>
            <person name="James T.Y."/>
        </authorList>
    </citation>
    <scope>NUCLEOTIDE SEQUENCE</scope>
    <source>
        <strain evidence="1">AG</strain>
    </source>
</reference>
<dbReference type="RefSeq" id="XP_051439955.1">
    <property type="nucleotide sequence ID" value="XM_051592736.1"/>
</dbReference>
<gene>
    <name evidence="1" type="ORF">K450DRAFT_263994</name>
</gene>
<dbReference type="EMBL" id="MU621022">
    <property type="protein sequence ID" value="KAI8574949.1"/>
    <property type="molecule type" value="Genomic_DNA"/>
</dbReference>
<proteinExistence type="predicted"/>
<evidence type="ECO:0000313" key="1">
    <source>
        <dbReference type="EMBL" id="KAI8574949.1"/>
    </source>
</evidence>
<dbReference type="Proteomes" id="UP001206595">
    <property type="component" value="Unassembled WGS sequence"/>
</dbReference>
<comment type="caution">
    <text evidence="1">The sequence shown here is derived from an EMBL/GenBank/DDBJ whole genome shotgun (WGS) entry which is preliminary data.</text>
</comment>
<sequence>MYISPCLSFIIDPYDATYIQNGIFTQSELEEIKDYNAVAMDNLPKDLVDYLMLFDCHTSEDLRKACFENQKWYYPFNKTEHYCHDWIRRTIDMMIPEFEAGSLKKQHHENWYMVRIWSLIDRLFTDVEDLEAVRGESGSIATAARKNQDRVIPSMVKMKRKAMGRRADLILRKGSAEYGCAEAGAKDEGLWGTKKLLEKGMKAAKALKDMLNQLSDLVGNDEASVRQLCTIGYIISGMSLEVMIMDSPTGYCCRITRSQLFSIPTSAFQVKSKLLPLMSALIVTKLRVLKVIDIVENYGSSDVNFRNSLANAFKVGSLIPSSPERKTIMLPSCNITPTKRRRNSTS</sequence>
<reference evidence="1" key="1">
    <citation type="submission" date="2021-06" db="EMBL/GenBank/DDBJ databases">
        <authorList>
            <consortium name="DOE Joint Genome Institute"/>
            <person name="Mondo S.J."/>
            <person name="Amses K.R."/>
            <person name="Simmons D.R."/>
            <person name="Longcore J.E."/>
            <person name="Seto K."/>
            <person name="Alves G.H."/>
            <person name="Bonds A.E."/>
            <person name="Quandt C.A."/>
            <person name="Davis W.J."/>
            <person name="Chang Y."/>
            <person name="Letcher P.M."/>
            <person name="Powell M.J."/>
            <person name="Kuo A."/>
            <person name="Labutti K."/>
            <person name="Pangilinan J."/>
            <person name="Andreopoulos W."/>
            <person name="Tritt A."/>
            <person name="Riley R."/>
            <person name="Hundley H."/>
            <person name="Johnson J."/>
            <person name="Lipzen A."/>
            <person name="Barry K."/>
            <person name="Berbee M.L."/>
            <person name="Buchler N.E."/>
            <person name="Grigoriev I.V."/>
            <person name="Spatafora J.W."/>
            <person name="Stajich J.E."/>
            <person name="James T.Y."/>
        </authorList>
    </citation>
    <scope>NUCLEOTIDE SEQUENCE</scope>
    <source>
        <strain evidence="1">AG</strain>
    </source>
</reference>
<name>A0AAD5H9G7_UMBRA</name>